<evidence type="ECO:0000313" key="14">
    <source>
        <dbReference type="Proteomes" id="UP001333710"/>
    </source>
</evidence>
<dbReference type="AlphaFoldDB" id="A0AA48HS45"/>
<evidence type="ECO:0000256" key="9">
    <source>
        <dbReference type="ARBA" id="ARBA00022748"/>
    </source>
</evidence>
<dbReference type="PANTHER" id="PTHR37531">
    <property type="entry name" value="HEME EXPORTER PROTEIN D"/>
    <property type="match status" value="1"/>
</dbReference>
<dbReference type="EMBL" id="AP027272">
    <property type="protein sequence ID" value="BDX07707.1"/>
    <property type="molecule type" value="Genomic_DNA"/>
</dbReference>
<comment type="similarity">
    <text evidence="3 12">Belongs to the CcmD/CycX/HelD family.</text>
</comment>
<keyword evidence="14" id="KW-1185">Reference proteome</keyword>
<evidence type="ECO:0000256" key="12">
    <source>
        <dbReference type="RuleBase" id="RU363101"/>
    </source>
</evidence>
<evidence type="ECO:0000256" key="8">
    <source>
        <dbReference type="ARBA" id="ARBA00022692"/>
    </source>
</evidence>
<evidence type="ECO:0000256" key="6">
    <source>
        <dbReference type="ARBA" id="ARBA00022475"/>
    </source>
</evidence>
<keyword evidence="5 12" id="KW-0813">Transport</keyword>
<proteinExistence type="inferred from homology"/>
<evidence type="ECO:0000256" key="5">
    <source>
        <dbReference type="ARBA" id="ARBA00022448"/>
    </source>
</evidence>
<keyword evidence="10 12" id="KW-1133">Transmembrane helix</keyword>
<name>A0AA48HS45_9ALTE</name>
<dbReference type="Pfam" id="PF04995">
    <property type="entry name" value="CcmD"/>
    <property type="match status" value="1"/>
</dbReference>
<dbReference type="RefSeq" id="WP_338293802.1">
    <property type="nucleotide sequence ID" value="NZ_AP027272.1"/>
</dbReference>
<dbReference type="InterPro" id="IPR052075">
    <property type="entry name" value="Heme_exporter_D"/>
</dbReference>
<dbReference type="GO" id="GO:0017004">
    <property type="term" value="P:cytochrome complex assembly"/>
    <property type="evidence" value="ECO:0007669"/>
    <property type="project" value="UniProtKB-KW"/>
</dbReference>
<evidence type="ECO:0000256" key="10">
    <source>
        <dbReference type="ARBA" id="ARBA00022989"/>
    </source>
</evidence>
<gene>
    <name evidence="13" type="primary">ccmD</name>
    <name evidence="13" type="ORF">MACH26_32280</name>
</gene>
<comment type="subcellular location">
    <subcellularLocation>
        <location evidence="2 12">Cell inner membrane</location>
        <topology evidence="2 12">Single-pass membrane protein</topology>
    </subcellularLocation>
</comment>
<feature type="transmembrane region" description="Helical" evidence="12">
    <location>
        <begin position="15"/>
        <end position="36"/>
    </location>
</feature>
<dbReference type="NCBIfam" id="TIGR03141">
    <property type="entry name" value="cytochro_ccmD"/>
    <property type="match status" value="1"/>
</dbReference>
<sequence length="75" mass="8614">MQFSSFAEFFAMGGYGFYVWLAFGVSFLALFGLLWASRWQEKHLFQVADKELKRVARVKAARKNKQAKTSDLATD</sequence>
<keyword evidence="6 12" id="KW-1003">Cell membrane</keyword>
<evidence type="ECO:0000256" key="2">
    <source>
        <dbReference type="ARBA" id="ARBA00004377"/>
    </source>
</evidence>
<dbReference type="GO" id="GO:1903607">
    <property type="term" value="P:cytochrome c biosynthetic process"/>
    <property type="evidence" value="ECO:0007669"/>
    <property type="project" value="TreeGrafter"/>
</dbReference>
<dbReference type="GO" id="GO:0005886">
    <property type="term" value="C:plasma membrane"/>
    <property type="evidence" value="ECO:0007669"/>
    <property type="project" value="UniProtKB-SubCell"/>
</dbReference>
<keyword evidence="9 12" id="KW-0201">Cytochrome c-type biogenesis</keyword>
<evidence type="ECO:0000256" key="1">
    <source>
        <dbReference type="ARBA" id="ARBA00002442"/>
    </source>
</evidence>
<protein>
    <recommendedName>
        <fullName evidence="4 12">Heme exporter protein D</fullName>
    </recommendedName>
</protein>
<comment type="function">
    <text evidence="1 12">Required for the export of heme to the periplasm for the biogenesis of c-type cytochromes.</text>
</comment>
<accession>A0AA48HS45</accession>
<dbReference type="KEGG" id="pmaw:MACH26_32280"/>
<reference evidence="13" key="1">
    <citation type="submission" date="2023-01" db="EMBL/GenBank/DDBJ databases">
        <title>Complete genome sequence of Planctobacterium marinum strain Dej080120_11.</title>
        <authorList>
            <person name="Ueki S."/>
            <person name="Maruyama F."/>
        </authorList>
    </citation>
    <scope>NUCLEOTIDE SEQUENCE</scope>
    <source>
        <strain evidence="13">Dej080120_11</strain>
    </source>
</reference>
<keyword evidence="8 12" id="KW-0812">Transmembrane</keyword>
<organism evidence="13 14">
    <name type="scientific">Planctobacterium marinum</name>
    <dbReference type="NCBI Taxonomy" id="1631968"/>
    <lineage>
        <taxon>Bacteria</taxon>
        <taxon>Pseudomonadati</taxon>
        <taxon>Pseudomonadota</taxon>
        <taxon>Gammaproteobacteria</taxon>
        <taxon>Alteromonadales</taxon>
        <taxon>Alteromonadaceae</taxon>
        <taxon>Planctobacterium</taxon>
    </lineage>
</organism>
<dbReference type="PANTHER" id="PTHR37531:SF1">
    <property type="entry name" value="HEME EXPORTER PROTEIN D"/>
    <property type="match status" value="1"/>
</dbReference>
<dbReference type="GO" id="GO:0015886">
    <property type="term" value="P:heme transport"/>
    <property type="evidence" value="ECO:0007669"/>
    <property type="project" value="InterPro"/>
</dbReference>
<keyword evidence="11 12" id="KW-0472">Membrane</keyword>
<evidence type="ECO:0000313" key="13">
    <source>
        <dbReference type="EMBL" id="BDX07707.1"/>
    </source>
</evidence>
<dbReference type="Proteomes" id="UP001333710">
    <property type="component" value="Chromosome"/>
</dbReference>
<evidence type="ECO:0000256" key="4">
    <source>
        <dbReference type="ARBA" id="ARBA00016461"/>
    </source>
</evidence>
<dbReference type="InterPro" id="IPR007078">
    <property type="entry name" value="Haem_export_protD_CcmD"/>
</dbReference>
<evidence type="ECO:0000256" key="11">
    <source>
        <dbReference type="ARBA" id="ARBA00023136"/>
    </source>
</evidence>
<evidence type="ECO:0000256" key="3">
    <source>
        <dbReference type="ARBA" id="ARBA00008741"/>
    </source>
</evidence>
<evidence type="ECO:0000256" key="7">
    <source>
        <dbReference type="ARBA" id="ARBA00022519"/>
    </source>
</evidence>
<keyword evidence="7 12" id="KW-0997">Cell inner membrane</keyword>